<sequence length="113" mass="12588">MSSLSTFRATQPPEMGAMAKITPLHRVAYEKATPSSGLTSLGRRSETGTLKAACTRMYWNYKSSWNTNRAHLPTWTSFGNTCLFCILLWSAKFGQTVCRTSPTVCGHVAEHWI</sequence>
<comment type="caution">
    <text evidence="1">The sequence shown here is derived from an EMBL/GenBank/DDBJ whole genome shotgun (WGS) entry which is preliminary data.</text>
</comment>
<accession>A0A4Y2QAY9</accession>
<evidence type="ECO:0000313" key="1">
    <source>
        <dbReference type="EMBL" id="GBN60531.1"/>
    </source>
</evidence>
<organism evidence="1 2">
    <name type="scientific">Araneus ventricosus</name>
    <name type="common">Orbweaver spider</name>
    <name type="synonym">Epeira ventricosa</name>
    <dbReference type="NCBI Taxonomy" id="182803"/>
    <lineage>
        <taxon>Eukaryota</taxon>
        <taxon>Metazoa</taxon>
        <taxon>Ecdysozoa</taxon>
        <taxon>Arthropoda</taxon>
        <taxon>Chelicerata</taxon>
        <taxon>Arachnida</taxon>
        <taxon>Araneae</taxon>
        <taxon>Araneomorphae</taxon>
        <taxon>Entelegynae</taxon>
        <taxon>Araneoidea</taxon>
        <taxon>Araneidae</taxon>
        <taxon>Araneus</taxon>
    </lineage>
</organism>
<gene>
    <name evidence="1" type="ORF">AVEN_139427_1</name>
</gene>
<reference evidence="1 2" key="1">
    <citation type="journal article" date="2019" name="Sci. Rep.">
        <title>Orb-weaving spider Araneus ventricosus genome elucidates the spidroin gene catalogue.</title>
        <authorList>
            <person name="Kono N."/>
            <person name="Nakamura H."/>
            <person name="Ohtoshi R."/>
            <person name="Moran D.A.P."/>
            <person name="Shinohara A."/>
            <person name="Yoshida Y."/>
            <person name="Fujiwara M."/>
            <person name="Mori M."/>
            <person name="Tomita M."/>
            <person name="Arakawa K."/>
        </authorList>
    </citation>
    <scope>NUCLEOTIDE SEQUENCE [LARGE SCALE GENOMIC DNA]</scope>
</reference>
<proteinExistence type="predicted"/>
<protein>
    <submittedName>
        <fullName evidence="1">Uncharacterized protein</fullName>
    </submittedName>
</protein>
<evidence type="ECO:0000313" key="2">
    <source>
        <dbReference type="Proteomes" id="UP000499080"/>
    </source>
</evidence>
<keyword evidence="2" id="KW-1185">Reference proteome</keyword>
<dbReference type="EMBL" id="BGPR01013412">
    <property type="protein sequence ID" value="GBN60531.1"/>
    <property type="molecule type" value="Genomic_DNA"/>
</dbReference>
<dbReference type="Proteomes" id="UP000499080">
    <property type="component" value="Unassembled WGS sequence"/>
</dbReference>
<dbReference type="AlphaFoldDB" id="A0A4Y2QAY9"/>
<name>A0A4Y2QAY9_ARAVE</name>